<gene>
    <name evidence="1" type="ORF">DUNSADRAFT_5537</name>
</gene>
<dbReference type="PANTHER" id="PTHR47026">
    <property type="entry name" value="PIGMENTOSA GTPASE REGULATOR-LIKE PROTEIN, PUTATIVE-RELATED"/>
    <property type="match status" value="1"/>
</dbReference>
<comment type="caution">
    <text evidence="1">The sequence shown here is derived from an EMBL/GenBank/DDBJ whole genome shotgun (WGS) entry which is preliminary data.</text>
</comment>
<evidence type="ECO:0000313" key="1">
    <source>
        <dbReference type="EMBL" id="KAF5836710.1"/>
    </source>
</evidence>
<keyword evidence="2" id="KW-1185">Reference proteome</keyword>
<dbReference type="EMBL" id="MU069646">
    <property type="protein sequence ID" value="KAF5836710.1"/>
    <property type="molecule type" value="Genomic_DNA"/>
</dbReference>
<evidence type="ECO:0000313" key="2">
    <source>
        <dbReference type="Proteomes" id="UP000815325"/>
    </source>
</evidence>
<dbReference type="Proteomes" id="UP000815325">
    <property type="component" value="Unassembled WGS sequence"/>
</dbReference>
<proteinExistence type="predicted"/>
<sequence length="313" mass="35738">MAKLAELLDTLGLNSSDTPEVVGVIAGDAQGLTFDQTMAIVSMLQSSILARESSFSSSRLDISPSQSSLNMPLRRVLKTGYMITGNVDQKDGAVISYLHKLQEHRRICVEEGRYEEAKATAERLASLRTQQVERLRQGLVANQARELEDVNKVFAEESTKLAKLWRSRVKEYERSFAKSVEEFRALHQEQQQVLIDQMHTKVQNPRPSKDSCKLLCQKTVHGDWQRRSRVEMEALLQRGVRGRDELEIKRLSEFEKKTLRFKNVIMELQSLHKLEMVQLENFLDAQVQAGKAVPLRDGDAYRRRRDALSNAVV</sequence>
<accession>A0ABQ7GQ34</accession>
<reference evidence="1" key="1">
    <citation type="submission" date="2017-08" db="EMBL/GenBank/DDBJ databases">
        <authorList>
            <person name="Polle J.E."/>
            <person name="Barry K."/>
            <person name="Cushman J."/>
            <person name="Schmutz J."/>
            <person name="Tran D."/>
            <person name="Hathwaick L.T."/>
            <person name="Yim W.C."/>
            <person name="Jenkins J."/>
            <person name="Mckie-Krisberg Z.M."/>
            <person name="Prochnik S."/>
            <person name="Lindquist E."/>
            <person name="Dockter R.B."/>
            <person name="Adam C."/>
            <person name="Molina H."/>
            <person name="Bunkerborg J."/>
            <person name="Jin E."/>
            <person name="Buchheim M."/>
            <person name="Magnuson J."/>
        </authorList>
    </citation>
    <scope>NUCLEOTIDE SEQUENCE</scope>
    <source>
        <strain evidence="1">CCAP 19/18</strain>
    </source>
</reference>
<dbReference type="PANTHER" id="PTHR47026:SF2">
    <property type="entry name" value="FLAGELLAR ASSOCIATED PROTEIN"/>
    <property type="match status" value="1"/>
</dbReference>
<protein>
    <submittedName>
        <fullName evidence="1">Uncharacterized protein</fullName>
    </submittedName>
</protein>
<organism evidence="1 2">
    <name type="scientific">Dunaliella salina</name>
    <name type="common">Green alga</name>
    <name type="synonym">Protococcus salinus</name>
    <dbReference type="NCBI Taxonomy" id="3046"/>
    <lineage>
        <taxon>Eukaryota</taxon>
        <taxon>Viridiplantae</taxon>
        <taxon>Chlorophyta</taxon>
        <taxon>core chlorophytes</taxon>
        <taxon>Chlorophyceae</taxon>
        <taxon>CS clade</taxon>
        <taxon>Chlamydomonadales</taxon>
        <taxon>Dunaliellaceae</taxon>
        <taxon>Dunaliella</taxon>
    </lineage>
</organism>
<name>A0ABQ7GQ34_DUNSA</name>